<dbReference type="SMART" id="SM00530">
    <property type="entry name" value="HTH_XRE"/>
    <property type="match status" value="1"/>
</dbReference>
<dbReference type="PROSITE" id="PS50943">
    <property type="entry name" value="HTH_CROC1"/>
    <property type="match status" value="1"/>
</dbReference>
<dbReference type="eggNOG" id="COG1476">
    <property type="taxonomic scope" value="Bacteria"/>
</dbReference>
<protein>
    <submittedName>
        <fullName evidence="3">Transcriptional regulator</fullName>
    </submittedName>
</protein>
<sequence length="102" mass="11316">MKLRIRELRKERGWTGQYLADLVGITKGYVSELENGKKAPGGMLLFRLARAFNCDVPDLFDGSPEDRDAAELDAHLAVMKDLSPEDRRTIERAALGLLGKTG</sequence>
<dbReference type="InterPro" id="IPR001387">
    <property type="entry name" value="Cro/C1-type_HTH"/>
</dbReference>
<dbReference type="SUPFAM" id="SSF47413">
    <property type="entry name" value="lambda repressor-like DNA-binding domains"/>
    <property type="match status" value="1"/>
</dbReference>
<dbReference type="EMBL" id="JGYG01000010">
    <property type="protein sequence ID" value="KFI27754.1"/>
    <property type="molecule type" value="Genomic_DNA"/>
</dbReference>
<dbReference type="Gene3D" id="1.10.260.40">
    <property type="entry name" value="lambda repressor-like DNA-binding domains"/>
    <property type="match status" value="1"/>
</dbReference>
<dbReference type="PANTHER" id="PTHR46558">
    <property type="entry name" value="TRACRIPTIONAL REGULATORY PROTEIN-RELATED-RELATED"/>
    <property type="match status" value="1"/>
</dbReference>
<name>A0A086Y0F4_9RHOB</name>
<organism evidence="3 4">
    <name type="scientific">Haematobacter massiliensis</name>
    <dbReference type="NCBI Taxonomy" id="195105"/>
    <lineage>
        <taxon>Bacteria</taxon>
        <taxon>Pseudomonadati</taxon>
        <taxon>Pseudomonadota</taxon>
        <taxon>Alphaproteobacteria</taxon>
        <taxon>Rhodobacterales</taxon>
        <taxon>Paracoccaceae</taxon>
        <taxon>Haematobacter</taxon>
    </lineage>
</organism>
<keyword evidence="1" id="KW-0238">DNA-binding</keyword>
<comment type="caution">
    <text evidence="3">The sequence shown here is derived from an EMBL/GenBank/DDBJ whole genome shotgun (WGS) entry which is preliminary data.</text>
</comment>
<dbReference type="CDD" id="cd00093">
    <property type="entry name" value="HTH_XRE"/>
    <property type="match status" value="1"/>
</dbReference>
<evidence type="ECO:0000256" key="1">
    <source>
        <dbReference type="ARBA" id="ARBA00023125"/>
    </source>
</evidence>
<dbReference type="AlphaFoldDB" id="A0A086Y0F4"/>
<dbReference type="RefSeq" id="WP_051911281.1">
    <property type="nucleotide sequence ID" value="NZ_JGYG01000010.1"/>
</dbReference>
<dbReference type="PANTHER" id="PTHR46558:SF4">
    <property type="entry name" value="DNA-BIDING PHAGE PROTEIN"/>
    <property type="match status" value="1"/>
</dbReference>
<reference evidence="3 4" key="1">
    <citation type="submission" date="2014-03" db="EMBL/GenBank/DDBJ databases">
        <title>Genome of Haematobacter massiliensis CCUG 47968.</title>
        <authorList>
            <person name="Wang D."/>
            <person name="Wang G."/>
        </authorList>
    </citation>
    <scope>NUCLEOTIDE SEQUENCE [LARGE SCALE GENOMIC DNA]</scope>
    <source>
        <strain evidence="3 4">CCUG 47968</strain>
    </source>
</reference>
<gene>
    <name evidence="3" type="ORF">CN97_00880</name>
</gene>
<accession>A0A086Y0F4</accession>
<proteinExistence type="predicted"/>
<evidence type="ECO:0000259" key="2">
    <source>
        <dbReference type="PROSITE" id="PS50943"/>
    </source>
</evidence>
<dbReference type="STRING" id="195105.CN97_00880"/>
<evidence type="ECO:0000313" key="4">
    <source>
        <dbReference type="Proteomes" id="UP000028826"/>
    </source>
</evidence>
<keyword evidence="4" id="KW-1185">Reference proteome</keyword>
<feature type="domain" description="HTH cro/C1-type" evidence="2">
    <location>
        <begin position="5"/>
        <end position="59"/>
    </location>
</feature>
<evidence type="ECO:0000313" key="3">
    <source>
        <dbReference type="EMBL" id="KFI27754.1"/>
    </source>
</evidence>
<dbReference type="GO" id="GO:0003677">
    <property type="term" value="F:DNA binding"/>
    <property type="evidence" value="ECO:0007669"/>
    <property type="project" value="UniProtKB-KW"/>
</dbReference>
<dbReference type="OrthoDB" id="9803379at2"/>
<dbReference type="InterPro" id="IPR010982">
    <property type="entry name" value="Lambda_DNA-bd_dom_sf"/>
</dbReference>
<dbReference type="Pfam" id="PF01381">
    <property type="entry name" value="HTH_3"/>
    <property type="match status" value="1"/>
</dbReference>
<dbReference type="Proteomes" id="UP000028826">
    <property type="component" value="Unassembled WGS sequence"/>
</dbReference>